<keyword evidence="2" id="KW-1185">Reference proteome</keyword>
<accession>A0A4Z0GZ44</accession>
<dbReference type="Proteomes" id="UP000297982">
    <property type="component" value="Unassembled WGS sequence"/>
</dbReference>
<dbReference type="OrthoDB" id="2971955at2"/>
<sequence length="85" mass="9672">MSNMSTLYNVCPVCHGSGKYEEYDDSKANMIVDHYERLNYAQGNTAWEMAVEETKFEKECGKCHGNGSVLNAEGQKMYQELKKHA</sequence>
<gene>
    <name evidence="1" type="ORF">E4663_14185</name>
</gene>
<dbReference type="EMBL" id="SRJC01000003">
    <property type="protein sequence ID" value="TGB02481.1"/>
    <property type="molecule type" value="Genomic_DNA"/>
</dbReference>
<evidence type="ECO:0000313" key="2">
    <source>
        <dbReference type="Proteomes" id="UP000297982"/>
    </source>
</evidence>
<name>A0A4Z0GZ44_9BACI</name>
<reference evidence="1 2" key="1">
    <citation type="journal article" date="2003" name="Int. J. Syst. Evol. Microbiol.">
        <title>Halobacillus salinus sp. nov., isolated from a salt lake on the coast of the East Sea in Korea.</title>
        <authorList>
            <person name="Yoon J.H."/>
            <person name="Kang K.H."/>
            <person name="Park Y.H."/>
        </authorList>
    </citation>
    <scope>NUCLEOTIDE SEQUENCE [LARGE SCALE GENOMIC DNA]</scope>
    <source>
        <strain evidence="1 2">HSL-3</strain>
    </source>
</reference>
<evidence type="ECO:0000313" key="1">
    <source>
        <dbReference type="EMBL" id="TGB02481.1"/>
    </source>
</evidence>
<organism evidence="1 2">
    <name type="scientific">Halobacillus salinus</name>
    <dbReference type="NCBI Taxonomy" id="192814"/>
    <lineage>
        <taxon>Bacteria</taxon>
        <taxon>Bacillati</taxon>
        <taxon>Bacillota</taxon>
        <taxon>Bacilli</taxon>
        <taxon>Bacillales</taxon>
        <taxon>Bacillaceae</taxon>
        <taxon>Halobacillus</taxon>
    </lineage>
</organism>
<dbReference type="Gene3D" id="6.20.20.10">
    <property type="match status" value="1"/>
</dbReference>
<comment type="caution">
    <text evidence="1">The sequence shown here is derived from an EMBL/GenBank/DDBJ whole genome shotgun (WGS) entry which is preliminary data.</text>
</comment>
<protein>
    <submittedName>
        <fullName evidence="1">Uncharacterized protein</fullName>
    </submittedName>
</protein>
<proteinExistence type="predicted"/>
<dbReference type="AlphaFoldDB" id="A0A4Z0GZ44"/>